<dbReference type="PANTHER" id="PTHR42958:SF2">
    <property type="entry name" value="UPTAKE HYDROGENASE LARGE SUBUNIT"/>
    <property type="match status" value="1"/>
</dbReference>
<keyword evidence="5 8" id="KW-0533">Nickel</keyword>
<feature type="binding site" evidence="8">
    <location>
        <position position="452"/>
    </location>
    <ligand>
        <name>Fe cation</name>
        <dbReference type="ChEBI" id="CHEBI:24875"/>
    </ligand>
</feature>
<feature type="binding site" evidence="8">
    <location>
        <position position="63"/>
    </location>
    <ligand>
        <name>Fe cation</name>
        <dbReference type="ChEBI" id="CHEBI:24875"/>
    </ligand>
</feature>
<dbReference type="RefSeq" id="WP_088552788.1">
    <property type="nucleotide sequence ID" value="NZ_BDGJ01000010.1"/>
</dbReference>
<dbReference type="InterPro" id="IPR018194">
    <property type="entry name" value="Ni-dep_hyd_lsu_Ni_BS"/>
</dbReference>
<accession>A0A1Z5HNW1</accession>
<sequence length="468" mass="52574">MARKRLFPVTRVHEPLSVEIEISGGKVVDAYCAGVLYRGFEQMMRGRDPRDAFFFTQRICGICSSAHAIAAAYALQDAFNLQTPPNGTLLQNLIHGADVLQNHLRHFYVLILPDYVKGPDVPPFVPRTGNDFRLPSKVNDQLMQHYWQGVELSAKAHQMLAIFGGKAPHQQAIYPTGVSVPPTSDRVSRFKALLDDLVEFIQEKMIFDVETIAHYYPEYFQIGRGYGNFLSYGYFPKPNSQERHFPAGIILDGQPSVKKLDPSYITEAITYSWYEADKEVEHPGKGKTYPSMDKPGAYSWVKAPRYQGIAMETGPLARGWISGDYRQGISVMDRIKARVLEAAKVGNLMQEWLMQLTPAELSLLPYEVKESGVGAGFTDAMRGALAHWIEIKGGRISRYQIVTPTAWNFSPRDDQGRRGPVEEALVGTPVENPDHLIEVGRVIRSFDPCFTCAVHLIQAKGSMMQYRI</sequence>
<name>A0A1Z5HNW1_9FIRM</name>
<evidence type="ECO:0000256" key="4">
    <source>
        <dbReference type="ARBA" id="ARBA00011771"/>
    </source>
</evidence>
<feature type="binding site" evidence="8">
    <location>
        <position position="41"/>
    </location>
    <ligand>
        <name>Mg(2+)</name>
        <dbReference type="ChEBI" id="CHEBI:18420"/>
    </ligand>
</feature>
<comment type="caution">
    <text evidence="9">The sequence shown here is derived from an EMBL/GenBank/DDBJ whole genome shotgun (WGS) entry which is preliminary data.</text>
</comment>
<feature type="binding site" evidence="8">
    <location>
        <position position="455"/>
    </location>
    <ligand>
        <name>Mg(2+)</name>
        <dbReference type="ChEBI" id="CHEBI:18420"/>
    </ligand>
</feature>
<feature type="binding site" evidence="8">
    <location>
        <position position="449"/>
    </location>
    <ligand>
        <name>Ni(2+)</name>
        <dbReference type="ChEBI" id="CHEBI:49786"/>
    </ligand>
</feature>
<evidence type="ECO:0000256" key="2">
    <source>
        <dbReference type="ARBA" id="ARBA00004196"/>
    </source>
</evidence>
<evidence type="ECO:0000313" key="9">
    <source>
        <dbReference type="EMBL" id="GAW91213.1"/>
    </source>
</evidence>
<evidence type="ECO:0000256" key="7">
    <source>
        <dbReference type="ARBA" id="ARBA00023002"/>
    </source>
</evidence>
<dbReference type="InterPro" id="IPR001501">
    <property type="entry name" value="Ni-dep_hyd_lsu"/>
</dbReference>
<dbReference type="OrthoDB" id="9761717at2"/>
<dbReference type="Gene3D" id="1.10.645.10">
    <property type="entry name" value="Cytochrome-c3 Hydrogenase, chain B"/>
    <property type="match status" value="1"/>
</dbReference>
<evidence type="ECO:0000256" key="1">
    <source>
        <dbReference type="ARBA" id="ARBA00001967"/>
    </source>
</evidence>
<dbReference type="PANTHER" id="PTHR42958">
    <property type="entry name" value="HYDROGENASE-2 LARGE CHAIN"/>
    <property type="match status" value="1"/>
</dbReference>
<gene>
    <name evidence="9" type="ORF">KKC1_03750</name>
</gene>
<proteinExistence type="inferred from homology"/>
<dbReference type="SUPFAM" id="SSF56762">
    <property type="entry name" value="HydB/Nqo4-like"/>
    <property type="match status" value="1"/>
</dbReference>
<comment type="cofactor">
    <cofactor evidence="1 8">
        <name>Ni(2+)</name>
        <dbReference type="ChEBI" id="CHEBI:49786"/>
    </cofactor>
</comment>
<dbReference type="GO" id="GO:0008901">
    <property type="term" value="F:ferredoxin hydrogenase activity"/>
    <property type="evidence" value="ECO:0007669"/>
    <property type="project" value="InterPro"/>
</dbReference>
<evidence type="ECO:0000256" key="6">
    <source>
        <dbReference type="ARBA" id="ARBA00022723"/>
    </source>
</evidence>
<evidence type="ECO:0000256" key="5">
    <source>
        <dbReference type="ARBA" id="ARBA00022596"/>
    </source>
</evidence>
<feature type="binding site" evidence="8">
    <location>
        <position position="401"/>
    </location>
    <ligand>
        <name>Mg(2+)</name>
        <dbReference type="ChEBI" id="CHEBI:18420"/>
    </ligand>
</feature>
<keyword evidence="8" id="KW-0408">Iron</keyword>
<evidence type="ECO:0000313" key="10">
    <source>
        <dbReference type="Proteomes" id="UP000197032"/>
    </source>
</evidence>
<organism evidence="9 10">
    <name type="scientific">Calderihabitans maritimus</name>
    <dbReference type="NCBI Taxonomy" id="1246530"/>
    <lineage>
        <taxon>Bacteria</taxon>
        <taxon>Bacillati</taxon>
        <taxon>Bacillota</taxon>
        <taxon>Clostridia</taxon>
        <taxon>Neomoorellales</taxon>
        <taxon>Calderihabitantaceae</taxon>
        <taxon>Calderihabitans</taxon>
    </lineage>
</organism>
<keyword evidence="8" id="KW-0460">Magnesium</keyword>
<feature type="binding site" evidence="8">
    <location>
        <position position="63"/>
    </location>
    <ligand>
        <name>Ni(2+)</name>
        <dbReference type="ChEBI" id="CHEBI:49786"/>
    </ligand>
</feature>
<dbReference type="AlphaFoldDB" id="A0A1Z5HNW1"/>
<evidence type="ECO:0000256" key="8">
    <source>
        <dbReference type="PIRSR" id="PIRSR601501-1"/>
    </source>
</evidence>
<comment type="subcellular location">
    <subcellularLocation>
        <location evidence="2">Cell envelope</location>
    </subcellularLocation>
</comment>
<feature type="binding site" evidence="8">
    <location>
        <position position="60"/>
    </location>
    <ligand>
        <name>Ni(2+)</name>
        <dbReference type="ChEBI" id="CHEBI:49786"/>
    </ligand>
</feature>
<reference evidence="10" key="1">
    <citation type="journal article" date="2017" name="Appl. Environ. Microbiol.">
        <title>Genomic analysis of Calderihabitans maritimus KKC1, a thermophilic hydrogenogenic carboxydotrophic bacterium isolated from marine sediment.</title>
        <authorList>
            <person name="Omae K."/>
            <person name="Yoneda Y."/>
            <person name="Fukuyama Y."/>
            <person name="Yoshida T."/>
            <person name="Sako Y."/>
        </authorList>
    </citation>
    <scope>NUCLEOTIDE SEQUENCE [LARGE SCALE GENOMIC DNA]</scope>
    <source>
        <strain evidence="10">KKC1</strain>
    </source>
</reference>
<dbReference type="GO" id="GO:0030313">
    <property type="term" value="C:cell envelope"/>
    <property type="evidence" value="ECO:0007669"/>
    <property type="project" value="UniProtKB-SubCell"/>
</dbReference>
<dbReference type="InterPro" id="IPR050867">
    <property type="entry name" value="NiFe/NiFeSe_hydrgnase_LSU"/>
</dbReference>
<evidence type="ECO:0000256" key="3">
    <source>
        <dbReference type="ARBA" id="ARBA00009292"/>
    </source>
</evidence>
<protein>
    <submittedName>
        <fullName evidence="9">Cytochrome B</fullName>
    </submittedName>
</protein>
<keyword evidence="6 8" id="KW-0479">Metal-binding</keyword>
<dbReference type="InterPro" id="IPR029014">
    <property type="entry name" value="NiFe-Hase_large"/>
</dbReference>
<dbReference type="EMBL" id="BDGJ01000010">
    <property type="protein sequence ID" value="GAW91213.1"/>
    <property type="molecule type" value="Genomic_DNA"/>
</dbReference>
<keyword evidence="7" id="KW-0560">Oxidoreductase</keyword>
<dbReference type="GO" id="GO:0016151">
    <property type="term" value="F:nickel cation binding"/>
    <property type="evidence" value="ECO:0007669"/>
    <property type="project" value="InterPro"/>
</dbReference>
<comment type="subunit">
    <text evidence="4">Heterodimer of a large and a small subunit.</text>
</comment>
<dbReference type="Proteomes" id="UP000197032">
    <property type="component" value="Unassembled WGS sequence"/>
</dbReference>
<keyword evidence="10" id="KW-1185">Reference proteome</keyword>
<comment type="cofactor">
    <cofactor evidence="8">
        <name>Fe cation</name>
        <dbReference type="ChEBI" id="CHEBI:24875"/>
    </cofactor>
</comment>
<dbReference type="PROSITE" id="PS00507">
    <property type="entry name" value="NI_HGENASE_L_1"/>
    <property type="match status" value="1"/>
</dbReference>
<dbReference type="Pfam" id="PF00374">
    <property type="entry name" value="NiFeSe_Hases"/>
    <property type="match status" value="3"/>
</dbReference>
<comment type="similarity">
    <text evidence="3">Belongs to the [NiFe]/[NiFeSe] hydrogenase large subunit family.</text>
</comment>